<dbReference type="PANTHER" id="PTHR35526">
    <property type="entry name" value="ANTI-SIGMA-F FACTOR RSBW-RELATED"/>
    <property type="match status" value="1"/>
</dbReference>
<evidence type="ECO:0000259" key="2">
    <source>
        <dbReference type="Pfam" id="PF13581"/>
    </source>
</evidence>
<comment type="caution">
    <text evidence="3">The sequence shown here is derived from an EMBL/GenBank/DDBJ whole genome shotgun (WGS) entry which is preliminary data.</text>
</comment>
<dbReference type="Pfam" id="PF13581">
    <property type="entry name" value="HATPase_c_2"/>
    <property type="match status" value="1"/>
</dbReference>
<evidence type="ECO:0000313" key="4">
    <source>
        <dbReference type="Proteomes" id="UP001180551"/>
    </source>
</evidence>
<keyword evidence="3" id="KW-0547">Nucleotide-binding</keyword>
<keyword evidence="1" id="KW-0808">Transferase</keyword>
<evidence type="ECO:0000256" key="1">
    <source>
        <dbReference type="ARBA" id="ARBA00022527"/>
    </source>
</evidence>
<organism evidence="3 4">
    <name type="scientific">Streptomyces mooreae</name>
    <dbReference type="NCBI Taxonomy" id="3075523"/>
    <lineage>
        <taxon>Bacteria</taxon>
        <taxon>Bacillati</taxon>
        <taxon>Actinomycetota</taxon>
        <taxon>Actinomycetes</taxon>
        <taxon>Kitasatosporales</taxon>
        <taxon>Streptomycetaceae</taxon>
        <taxon>Streptomyces</taxon>
    </lineage>
</organism>
<dbReference type="Proteomes" id="UP001180551">
    <property type="component" value="Unassembled WGS sequence"/>
</dbReference>
<accession>A0ABU2TB91</accession>
<protein>
    <submittedName>
        <fullName evidence="3">ATP-binding protein</fullName>
    </submittedName>
</protein>
<dbReference type="CDD" id="cd16936">
    <property type="entry name" value="HATPase_RsbW-like"/>
    <property type="match status" value="1"/>
</dbReference>
<dbReference type="PANTHER" id="PTHR35526:SF3">
    <property type="entry name" value="ANTI-SIGMA-F FACTOR RSBW"/>
    <property type="match status" value="1"/>
</dbReference>
<proteinExistence type="predicted"/>
<dbReference type="Gene3D" id="3.30.565.10">
    <property type="entry name" value="Histidine kinase-like ATPase, C-terminal domain"/>
    <property type="match status" value="1"/>
</dbReference>
<keyword evidence="1" id="KW-0723">Serine/threonine-protein kinase</keyword>
<keyword evidence="3" id="KW-0067">ATP-binding</keyword>
<dbReference type="InterPro" id="IPR050267">
    <property type="entry name" value="Anti-sigma-factor_SerPK"/>
</dbReference>
<feature type="domain" description="Histidine kinase/HSP90-like ATPase" evidence="2">
    <location>
        <begin position="106"/>
        <end position="210"/>
    </location>
</feature>
<dbReference type="InterPro" id="IPR036890">
    <property type="entry name" value="HATPase_C_sf"/>
</dbReference>
<dbReference type="InterPro" id="IPR003594">
    <property type="entry name" value="HATPase_dom"/>
</dbReference>
<dbReference type="RefSeq" id="WP_311625272.1">
    <property type="nucleotide sequence ID" value="NZ_JAVRFE010000027.1"/>
</dbReference>
<dbReference type="SUPFAM" id="SSF55874">
    <property type="entry name" value="ATPase domain of HSP90 chaperone/DNA topoisomerase II/histidine kinase"/>
    <property type="match status" value="1"/>
</dbReference>
<sequence length="218" mass="23186">MNADDTSLRRLPWVGEDGRPGYLSTDGTGPVSRLVNRLEAMRPGEAGGPLDQTQDVFADFGLDLESELGSPEGQLMDVLWGALKQPSTPLQALGLQSLPGGDLSSACAARHYVRAMACWWGVVPEQAEALELITGELVGNALKYSDSRLIAVVLSRTARTTCVGVADEGQGCAAVPLRPGPEQEGGRGLLIVEALADRWGQRNLEGGFVVWAEMVLKC</sequence>
<dbReference type="GO" id="GO:0005524">
    <property type="term" value="F:ATP binding"/>
    <property type="evidence" value="ECO:0007669"/>
    <property type="project" value="UniProtKB-KW"/>
</dbReference>
<keyword evidence="1" id="KW-0418">Kinase</keyword>
<keyword evidence="4" id="KW-1185">Reference proteome</keyword>
<gene>
    <name evidence="3" type="ORF">RM550_20955</name>
</gene>
<name>A0ABU2TB91_9ACTN</name>
<evidence type="ECO:0000313" key="3">
    <source>
        <dbReference type="EMBL" id="MDT0458176.1"/>
    </source>
</evidence>
<dbReference type="EMBL" id="JAVRFE010000027">
    <property type="protein sequence ID" value="MDT0458176.1"/>
    <property type="molecule type" value="Genomic_DNA"/>
</dbReference>
<reference evidence="3" key="1">
    <citation type="submission" date="2024-05" db="EMBL/GenBank/DDBJ databases">
        <title>30 novel species of actinomycetes from the DSMZ collection.</title>
        <authorList>
            <person name="Nouioui I."/>
        </authorList>
    </citation>
    <scope>NUCLEOTIDE SEQUENCE</scope>
    <source>
        <strain evidence="3">DSM 41527</strain>
    </source>
</reference>